<name>A0A949K6P6_9FIRM</name>
<dbReference type="EMBL" id="JAHQCW010000018">
    <property type="protein sequence ID" value="MBU9737218.1"/>
    <property type="molecule type" value="Genomic_DNA"/>
</dbReference>
<evidence type="ECO:0000313" key="1">
    <source>
        <dbReference type="EMBL" id="MBU9737218.1"/>
    </source>
</evidence>
<keyword evidence="2" id="KW-1185">Reference proteome</keyword>
<organism evidence="1 2">
    <name type="scientific">Diplocloster agilis</name>
    <dbReference type="NCBI Taxonomy" id="2850323"/>
    <lineage>
        <taxon>Bacteria</taxon>
        <taxon>Bacillati</taxon>
        <taxon>Bacillota</taxon>
        <taxon>Clostridia</taxon>
        <taxon>Lachnospirales</taxon>
        <taxon>Lachnospiraceae</taxon>
        <taxon>Diplocloster</taxon>
    </lineage>
</organism>
<dbReference type="Proteomes" id="UP000712157">
    <property type="component" value="Unassembled WGS sequence"/>
</dbReference>
<dbReference type="AlphaFoldDB" id="A0A949K6P6"/>
<reference evidence="1" key="1">
    <citation type="submission" date="2021-06" db="EMBL/GenBank/DDBJ databases">
        <title>Description of novel taxa of the family Lachnospiraceae.</title>
        <authorList>
            <person name="Chaplin A.V."/>
            <person name="Sokolova S.R."/>
            <person name="Pikina A.P."/>
            <person name="Korzhanova M."/>
            <person name="Belova V."/>
            <person name="Korostin D."/>
            <person name="Efimov B.A."/>
        </authorList>
    </citation>
    <scope>NUCLEOTIDE SEQUENCE</scope>
    <source>
        <strain evidence="1">ASD5720</strain>
    </source>
</reference>
<proteinExistence type="predicted"/>
<dbReference type="RefSeq" id="WP_158344931.1">
    <property type="nucleotide sequence ID" value="NZ_JAHQCW010000018.1"/>
</dbReference>
<dbReference type="Pfam" id="PF19642">
    <property type="entry name" value="DUF6145"/>
    <property type="match status" value="1"/>
</dbReference>
<sequence length="116" mass="13271">MGQPENVVLCGASAYERKYYLNEEFEALPDSIKDELKIMCVLFTEDVGGILTLRFTEEGSLEFVVDADEGDLLYDEIGSALKIKDIRRTRQDLLESLELFYKVFFLGQGIDMEVEE</sequence>
<gene>
    <name evidence="1" type="ORF">KTH89_11765</name>
</gene>
<evidence type="ECO:0000313" key="2">
    <source>
        <dbReference type="Proteomes" id="UP000712157"/>
    </source>
</evidence>
<dbReference type="InterPro" id="IPR046143">
    <property type="entry name" value="DUF6145"/>
</dbReference>
<comment type="caution">
    <text evidence="1">The sequence shown here is derived from an EMBL/GenBank/DDBJ whole genome shotgun (WGS) entry which is preliminary data.</text>
</comment>
<protein>
    <submittedName>
        <fullName evidence="1">Uncharacterized protein</fullName>
    </submittedName>
</protein>
<accession>A0A949K6P6</accession>